<dbReference type="AlphaFoldDB" id="A0A7J6HVS2"/>
<reference evidence="1 2" key="1">
    <citation type="journal article" date="2020" name="bioRxiv">
        <title>Sequence and annotation of 42 cannabis genomes reveals extensive copy number variation in cannabinoid synthesis and pathogen resistance genes.</title>
        <authorList>
            <person name="Mckernan K.J."/>
            <person name="Helbert Y."/>
            <person name="Kane L.T."/>
            <person name="Ebling H."/>
            <person name="Zhang L."/>
            <person name="Liu B."/>
            <person name="Eaton Z."/>
            <person name="Mclaughlin S."/>
            <person name="Kingan S."/>
            <person name="Baybayan P."/>
            <person name="Concepcion G."/>
            <person name="Jordan M."/>
            <person name="Riva A."/>
            <person name="Barbazuk W."/>
            <person name="Harkins T."/>
        </authorList>
    </citation>
    <scope>NUCLEOTIDE SEQUENCE [LARGE SCALE GENOMIC DNA]</scope>
    <source>
        <strain evidence="2">cv. Jamaican Lion 4</strain>
        <tissue evidence="1">Leaf</tissue>
    </source>
</reference>
<keyword evidence="2" id="KW-1185">Reference proteome</keyword>
<organism evidence="1 2">
    <name type="scientific">Cannabis sativa</name>
    <name type="common">Hemp</name>
    <name type="synonym">Marijuana</name>
    <dbReference type="NCBI Taxonomy" id="3483"/>
    <lineage>
        <taxon>Eukaryota</taxon>
        <taxon>Viridiplantae</taxon>
        <taxon>Streptophyta</taxon>
        <taxon>Embryophyta</taxon>
        <taxon>Tracheophyta</taxon>
        <taxon>Spermatophyta</taxon>
        <taxon>Magnoliopsida</taxon>
        <taxon>eudicotyledons</taxon>
        <taxon>Gunneridae</taxon>
        <taxon>Pentapetalae</taxon>
        <taxon>rosids</taxon>
        <taxon>fabids</taxon>
        <taxon>Rosales</taxon>
        <taxon>Cannabaceae</taxon>
        <taxon>Cannabis</taxon>
    </lineage>
</organism>
<evidence type="ECO:0000313" key="2">
    <source>
        <dbReference type="Proteomes" id="UP000583929"/>
    </source>
</evidence>
<protein>
    <submittedName>
        <fullName evidence="1">Uncharacterized protein</fullName>
    </submittedName>
</protein>
<dbReference type="Proteomes" id="UP000583929">
    <property type="component" value="Unassembled WGS sequence"/>
</dbReference>
<gene>
    <name evidence="1" type="ORF">G4B88_022425</name>
</gene>
<name>A0A7J6HVS2_CANSA</name>
<comment type="caution">
    <text evidence="1">The sequence shown here is derived from an EMBL/GenBank/DDBJ whole genome shotgun (WGS) entry which is preliminary data.</text>
</comment>
<dbReference type="EMBL" id="JAATIQ010000021">
    <property type="protein sequence ID" value="KAF4399342.1"/>
    <property type="molecule type" value="Genomic_DNA"/>
</dbReference>
<accession>A0A7J6HVS2</accession>
<proteinExistence type="predicted"/>
<sequence>MWLTNIKYEWCFNYYEIKKGDARQLPLLRFLLLSNSNSGVANSENPTQTKGPLFKVKECF</sequence>
<evidence type="ECO:0000313" key="1">
    <source>
        <dbReference type="EMBL" id="KAF4399342.1"/>
    </source>
</evidence>